<protein>
    <submittedName>
        <fullName evidence="2">Uncharacterized protein</fullName>
    </submittedName>
</protein>
<keyword evidence="3" id="KW-1185">Reference proteome</keyword>
<reference evidence="2" key="1">
    <citation type="submission" date="2023-04" db="EMBL/GenBank/DDBJ databases">
        <authorList>
            <person name="Vijverberg K."/>
            <person name="Xiong W."/>
            <person name="Schranz E."/>
        </authorList>
    </citation>
    <scope>NUCLEOTIDE SEQUENCE</scope>
</reference>
<name>A0AA35VI32_LACSI</name>
<feature type="region of interest" description="Disordered" evidence="1">
    <location>
        <begin position="1"/>
        <end position="24"/>
    </location>
</feature>
<evidence type="ECO:0000313" key="3">
    <source>
        <dbReference type="Proteomes" id="UP001177003"/>
    </source>
</evidence>
<evidence type="ECO:0000256" key="1">
    <source>
        <dbReference type="SAM" id="MobiDB-lite"/>
    </source>
</evidence>
<feature type="compositionally biased region" description="Acidic residues" evidence="1">
    <location>
        <begin position="10"/>
        <end position="19"/>
    </location>
</feature>
<gene>
    <name evidence="2" type="ORF">LSALG_LOCUS1090</name>
</gene>
<dbReference type="EMBL" id="OX465086">
    <property type="protein sequence ID" value="CAI9260248.1"/>
    <property type="molecule type" value="Genomic_DNA"/>
</dbReference>
<dbReference type="AlphaFoldDB" id="A0AA35VI32"/>
<proteinExistence type="predicted"/>
<sequence>MGVISTDPPESVDDNDNDDGGFGGTFDELEFDLQEEGIPNHMLMSGKQFKILNKKLILIIQYQADAWGSSSLSSIEVDVMLKAQEARLFNKFSTLLSASKS</sequence>
<accession>A0AA35VI32</accession>
<evidence type="ECO:0000313" key="2">
    <source>
        <dbReference type="EMBL" id="CAI9260248.1"/>
    </source>
</evidence>
<organism evidence="2 3">
    <name type="scientific">Lactuca saligna</name>
    <name type="common">Willowleaf lettuce</name>
    <dbReference type="NCBI Taxonomy" id="75948"/>
    <lineage>
        <taxon>Eukaryota</taxon>
        <taxon>Viridiplantae</taxon>
        <taxon>Streptophyta</taxon>
        <taxon>Embryophyta</taxon>
        <taxon>Tracheophyta</taxon>
        <taxon>Spermatophyta</taxon>
        <taxon>Magnoliopsida</taxon>
        <taxon>eudicotyledons</taxon>
        <taxon>Gunneridae</taxon>
        <taxon>Pentapetalae</taxon>
        <taxon>asterids</taxon>
        <taxon>campanulids</taxon>
        <taxon>Asterales</taxon>
        <taxon>Asteraceae</taxon>
        <taxon>Cichorioideae</taxon>
        <taxon>Cichorieae</taxon>
        <taxon>Lactucinae</taxon>
        <taxon>Lactuca</taxon>
    </lineage>
</organism>
<dbReference type="Proteomes" id="UP001177003">
    <property type="component" value="Chromosome 0"/>
</dbReference>